<dbReference type="OrthoDB" id="660555at2759"/>
<gene>
    <name evidence="12" type="ORF">EIN_136140</name>
</gene>
<dbReference type="Gene3D" id="2.30.29.30">
    <property type="entry name" value="Pleckstrin-homology domain (PH domain)/Phosphotyrosine-binding domain (PTB)"/>
    <property type="match status" value="1"/>
</dbReference>
<evidence type="ECO:0000256" key="5">
    <source>
        <dbReference type="ARBA" id="ARBA00022771"/>
    </source>
</evidence>
<dbReference type="PROSITE" id="PS50003">
    <property type="entry name" value="PH_DOMAIN"/>
    <property type="match status" value="1"/>
</dbReference>
<protein>
    <submittedName>
        <fullName evidence="12">Rho/RAC guanine nucleotide exchange factor, putative</fullName>
    </submittedName>
</protein>
<dbReference type="GO" id="GO:0008270">
    <property type="term" value="F:zinc ion binding"/>
    <property type="evidence" value="ECO:0007669"/>
    <property type="project" value="UniProtKB-KW"/>
</dbReference>
<evidence type="ECO:0000256" key="8">
    <source>
        <dbReference type="PROSITE-ProRule" id="PRU00091"/>
    </source>
</evidence>
<reference evidence="12 13" key="1">
    <citation type="submission" date="2012-10" db="EMBL/GenBank/DDBJ databases">
        <authorList>
            <person name="Zafar N."/>
            <person name="Inman J."/>
            <person name="Hall N."/>
            <person name="Lorenzi H."/>
            <person name="Caler E."/>
        </authorList>
    </citation>
    <scope>NUCLEOTIDE SEQUENCE [LARGE SCALE GENOMIC DNA]</scope>
    <source>
        <strain evidence="12 13">IP1</strain>
    </source>
</reference>
<feature type="domain" description="PH" evidence="9">
    <location>
        <begin position="223"/>
        <end position="314"/>
    </location>
</feature>
<keyword evidence="7" id="KW-0206">Cytoskeleton</keyword>
<dbReference type="PROSITE" id="PS50010">
    <property type="entry name" value="DH_2"/>
    <property type="match status" value="1"/>
</dbReference>
<keyword evidence="5 8" id="KW-0863">Zinc-finger</keyword>
<comment type="subcellular location">
    <subcellularLocation>
        <location evidence="1">Cytoplasm</location>
        <location evidence="1">Cytoskeleton</location>
    </subcellularLocation>
</comment>
<evidence type="ECO:0000256" key="6">
    <source>
        <dbReference type="ARBA" id="ARBA00022833"/>
    </source>
</evidence>
<evidence type="ECO:0000259" key="11">
    <source>
        <dbReference type="PROSITE" id="PS50178"/>
    </source>
</evidence>
<keyword evidence="13" id="KW-1185">Reference proteome</keyword>
<dbReference type="Proteomes" id="UP000014680">
    <property type="component" value="Unassembled WGS sequence"/>
</dbReference>
<dbReference type="InterPro" id="IPR001849">
    <property type="entry name" value="PH_domain"/>
</dbReference>
<dbReference type="EMBL" id="KB207027">
    <property type="protein sequence ID" value="ELP85970.1"/>
    <property type="molecule type" value="Genomic_DNA"/>
</dbReference>
<dbReference type="GO" id="GO:0005085">
    <property type="term" value="F:guanyl-nucleotide exchange factor activity"/>
    <property type="evidence" value="ECO:0007669"/>
    <property type="project" value="UniProtKB-KW"/>
</dbReference>
<evidence type="ECO:0000259" key="9">
    <source>
        <dbReference type="PROSITE" id="PS50003"/>
    </source>
</evidence>
<keyword evidence="4" id="KW-0479">Metal-binding</keyword>
<evidence type="ECO:0000256" key="1">
    <source>
        <dbReference type="ARBA" id="ARBA00004245"/>
    </source>
</evidence>
<dbReference type="PROSITE" id="PS50178">
    <property type="entry name" value="ZF_FYVE"/>
    <property type="match status" value="1"/>
</dbReference>
<keyword evidence="6" id="KW-0862">Zinc</keyword>
<dbReference type="Pfam" id="PF00169">
    <property type="entry name" value="PH"/>
    <property type="match status" value="1"/>
</dbReference>
<name>A0A0A1TXC8_ENTIV</name>
<keyword evidence="3" id="KW-0344">Guanine-nucleotide releasing factor</keyword>
<dbReference type="OMA" id="DNEVAMC"/>
<dbReference type="KEGG" id="eiv:EIN_136140"/>
<evidence type="ECO:0000256" key="3">
    <source>
        <dbReference type="ARBA" id="ARBA00022658"/>
    </source>
</evidence>
<sequence length="422" mass="48851">MSLSKDDYRERIITEIVDTEVTYVDSLHTCMVYYYEHFLNDTPQVISTKQTEDIFLFFDQVYNTNKQFLLDIQSSKVAQTLSQNIGELFKNFIPYFRVYYQFLGNTAISLHTLTQLEQSKTIANYFEKLRIAIPGQNKLDVRGFLIMPVQRLPRYNLLLTDLLKNTPQTHTDYPYLIVALKEMKKLTDSANKAITAAERRRKLFLVETRISGFSGTLVEPHRVFLKEGSLRKVCRKTTKSRYFFLFNDILIYGSGDQSHVSVSQVSDVVNIVVKDIPTSVNSFEIFTDKKSFIVFAENVVEKREWMDELEKAAKAEVENLKTRNKESDAFIKPLFVPDDSVTKCMLCGKQFCCFERRHHCRFCGKCICDDCSKYRMPLPPLNLLERGCSACFDRLVLSARPVDKDKIRSSIYGNSSVDSTNY</sequence>
<feature type="domain" description="FYVE-type" evidence="11">
    <location>
        <begin position="338"/>
        <end position="396"/>
    </location>
</feature>
<evidence type="ECO:0000313" key="13">
    <source>
        <dbReference type="Proteomes" id="UP000014680"/>
    </source>
</evidence>
<dbReference type="Pfam" id="PF00621">
    <property type="entry name" value="RhoGEF"/>
    <property type="match status" value="1"/>
</dbReference>
<dbReference type="InterPro" id="IPR017455">
    <property type="entry name" value="Znf_FYVE-rel"/>
</dbReference>
<dbReference type="InterPro" id="IPR011011">
    <property type="entry name" value="Znf_FYVE_PHD"/>
</dbReference>
<dbReference type="InterPro" id="IPR051092">
    <property type="entry name" value="FYVE_RhoGEF_PH"/>
</dbReference>
<dbReference type="Pfam" id="PF01363">
    <property type="entry name" value="FYVE"/>
    <property type="match status" value="1"/>
</dbReference>
<dbReference type="Gene3D" id="3.30.40.10">
    <property type="entry name" value="Zinc/RING finger domain, C3HC4 (zinc finger)"/>
    <property type="match status" value="1"/>
</dbReference>
<keyword evidence="2" id="KW-0963">Cytoplasm</keyword>
<dbReference type="InterPro" id="IPR000306">
    <property type="entry name" value="Znf_FYVE"/>
</dbReference>
<evidence type="ECO:0000259" key="10">
    <source>
        <dbReference type="PROSITE" id="PS50010"/>
    </source>
</evidence>
<accession>A0A0A1TXC8</accession>
<dbReference type="VEuPathDB" id="AmoebaDB:EIN_136140"/>
<dbReference type="SUPFAM" id="SSF57903">
    <property type="entry name" value="FYVE/PHD zinc finger"/>
    <property type="match status" value="1"/>
</dbReference>
<dbReference type="InterPro" id="IPR035899">
    <property type="entry name" value="DBL_dom_sf"/>
</dbReference>
<feature type="domain" description="DH" evidence="10">
    <location>
        <begin position="8"/>
        <end position="193"/>
    </location>
</feature>
<dbReference type="CDD" id="cd00160">
    <property type="entry name" value="RhoGEF"/>
    <property type="match status" value="1"/>
</dbReference>
<dbReference type="InterPro" id="IPR011993">
    <property type="entry name" value="PH-like_dom_sf"/>
</dbReference>
<organism evidence="12 13">
    <name type="scientific">Entamoeba invadens IP1</name>
    <dbReference type="NCBI Taxonomy" id="370355"/>
    <lineage>
        <taxon>Eukaryota</taxon>
        <taxon>Amoebozoa</taxon>
        <taxon>Evosea</taxon>
        <taxon>Archamoebae</taxon>
        <taxon>Mastigamoebida</taxon>
        <taxon>Entamoebidae</taxon>
        <taxon>Entamoeba</taxon>
    </lineage>
</organism>
<dbReference type="InterPro" id="IPR013083">
    <property type="entry name" value="Znf_RING/FYVE/PHD"/>
</dbReference>
<evidence type="ECO:0000313" key="12">
    <source>
        <dbReference type="EMBL" id="ELP85970.1"/>
    </source>
</evidence>
<dbReference type="RefSeq" id="XP_004185316.1">
    <property type="nucleotide sequence ID" value="XM_004185268.1"/>
</dbReference>
<dbReference type="PANTHER" id="PTHR12673:SF263">
    <property type="entry name" value="PLECKSTRIN DOMAIN-CONTAINING PROTEIN"/>
    <property type="match status" value="1"/>
</dbReference>
<evidence type="ECO:0000256" key="2">
    <source>
        <dbReference type="ARBA" id="ARBA00022490"/>
    </source>
</evidence>
<dbReference type="GO" id="GO:0005737">
    <property type="term" value="C:cytoplasm"/>
    <property type="evidence" value="ECO:0007669"/>
    <property type="project" value="TreeGrafter"/>
</dbReference>
<dbReference type="SMART" id="SM00325">
    <property type="entry name" value="RhoGEF"/>
    <property type="match status" value="1"/>
</dbReference>
<dbReference type="SUPFAM" id="SSF50729">
    <property type="entry name" value="PH domain-like"/>
    <property type="match status" value="1"/>
</dbReference>
<dbReference type="SMART" id="SM00233">
    <property type="entry name" value="PH"/>
    <property type="match status" value="1"/>
</dbReference>
<dbReference type="Gene3D" id="1.20.900.10">
    <property type="entry name" value="Dbl homology (DH) domain"/>
    <property type="match status" value="1"/>
</dbReference>
<dbReference type="SMART" id="SM00064">
    <property type="entry name" value="FYVE"/>
    <property type="match status" value="1"/>
</dbReference>
<dbReference type="AlphaFoldDB" id="A0A0A1TXC8"/>
<proteinExistence type="predicted"/>
<dbReference type="PANTHER" id="PTHR12673">
    <property type="entry name" value="FACIOGENITAL DYSPLASIA PROTEIN"/>
    <property type="match status" value="1"/>
</dbReference>
<evidence type="ECO:0000256" key="7">
    <source>
        <dbReference type="ARBA" id="ARBA00023212"/>
    </source>
</evidence>
<dbReference type="InterPro" id="IPR000219">
    <property type="entry name" value="DH_dom"/>
</dbReference>
<dbReference type="GO" id="GO:0005856">
    <property type="term" value="C:cytoskeleton"/>
    <property type="evidence" value="ECO:0007669"/>
    <property type="project" value="UniProtKB-SubCell"/>
</dbReference>
<dbReference type="SUPFAM" id="SSF48065">
    <property type="entry name" value="DBL homology domain (DH-domain)"/>
    <property type="match status" value="1"/>
</dbReference>
<dbReference type="GeneID" id="14884885"/>
<evidence type="ECO:0000256" key="4">
    <source>
        <dbReference type="ARBA" id="ARBA00022723"/>
    </source>
</evidence>